<dbReference type="OrthoDB" id="9795618at2"/>
<dbReference type="Gene3D" id="3.10.180.10">
    <property type="entry name" value="2,3-Dihydroxybiphenyl 1,2-Dioxygenase, domain 1"/>
    <property type="match status" value="2"/>
</dbReference>
<proteinExistence type="predicted"/>
<gene>
    <name evidence="2" type="ORF">DEM34_08055</name>
</gene>
<protein>
    <submittedName>
        <fullName evidence="2">Glyoxalase</fullName>
    </submittedName>
</protein>
<dbReference type="CDD" id="cd08347">
    <property type="entry name" value="PcpA_C_like"/>
    <property type="match status" value="1"/>
</dbReference>
<dbReference type="InterPro" id="IPR029058">
    <property type="entry name" value="AB_hydrolase_fold"/>
</dbReference>
<reference evidence="2 3" key="1">
    <citation type="submission" date="2018-05" db="EMBL/GenBank/DDBJ databases">
        <title>Spiribacter halobius sp. nov., a moderately halophilic bacterium isolated from marine solar saltern.</title>
        <authorList>
            <person name="Zheng W.-S."/>
            <person name="Lu D.-C."/>
            <person name="Du Z.-J."/>
        </authorList>
    </citation>
    <scope>NUCLEOTIDE SEQUENCE [LARGE SCALE GENOMIC DNA]</scope>
    <source>
        <strain evidence="2 3">E85</strain>
    </source>
</reference>
<dbReference type="EMBL" id="QFFI01000010">
    <property type="protein sequence ID" value="PWG63509.1"/>
    <property type="molecule type" value="Genomic_DNA"/>
</dbReference>
<accession>A0A2U2N3G0</accession>
<evidence type="ECO:0000313" key="3">
    <source>
        <dbReference type="Proteomes" id="UP000245474"/>
    </source>
</evidence>
<organism evidence="2 3">
    <name type="scientific">Sediminicurvatus halobius</name>
    <dbReference type="NCBI Taxonomy" id="2182432"/>
    <lineage>
        <taxon>Bacteria</taxon>
        <taxon>Pseudomonadati</taxon>
        <taxon>Pseudomonadota</taxon>
        <taxon>Gammaproteobacteria</taxon>
        <taxon>Chromatiales</taxon>
        <taxon>Ectothiorhodospiraceae</taxon>
        <taxon>Sediminicurvatus</taxon>
    </lineage>
</organism>
<dbReference type="GO" id="GO:0016787">
    <property type="term" value="F:hydrolase activity"/>
    <property type="evidence" value="ECO:0007669"/>
    <property type="project" value="InterPro"/>
</dbReference>
<dbReference type="Pfam" id="PF02230">
    <property type="entry name" value="Abhydrolase_2"/>
    <property type="match status" value="1"/>
</dbReference>
<dbReference type="Proteomes" id="UP000245474">
    <property type="component" value="Unassembled WGS sequence"/>
</dbReference>
<evidence type="ECO:0000313" key="2">
    <source>
        <dbReference type="EMBL" id="PWG63509.1"/>
    </source>
</evidence>
<dbReference type="RefSeq" id="WP_109678052.1">
    <property type="nucleotide sequence ID" value="NZ_CP086615.1"/>
</dbReference>
<dbReference type="SUPFAM" id="SSF53474">
    <property type="entry name" value="alpha/beta-Hydrolases"/>
    <property type="match status" value="1"/>
</dbReference>
<dbReference type="AlphaFoldDB" id="A0A2U2N3G0"/>
<feature type="domain" description="VOC" evidence="1">
    <location>
        <begin position="11"/>
        <end position="136"/>
    </location>
</feature>
<dbReference type="InterPro" id="IPR003140">
    <property type="entry name" value="PLipase/COase/thioEstase"/>
</dbReference>
<dbReference type="PROSITE" id="PS51819">
    <property type="entry name" value="VOC"/>
    <property type="match status" value="2"/>
</dbReference>
<dbReference type="InterPro" id="IPR004360">
    <property type="entry name" value="Glyas_Fos-R_dOase_dom"/>
</dbReference>
<dbReference type="PANTHER" id="PTHR36110:SF2">
    <property type="entry name" value="RING-CLEAVING DIOXYGENASE MHQE-RELATED"/>
    <property type="match status" value="1"/>
</dbReference>
<dbReference type="SUPFAM" id="SSF54593">
    <property type="entry name" value="Glyoxalase/Bleomycin resistance protein/Dihydroxybiphenyl dioxygenase"/>
    <property type="match status" value="1"/>
</dbReference>
<keyword evidence="3" id="KW-1185">Reference proteome</keyword>
<name>A0A2U2N3G0_9GAMM</name>
<dbReference type="InterPro" id="IPR029068">
    <property type="entry name" value="Glyas_Bleomycin-R_OHBP_Dase"/>
</dbReference>
<dbReference type="InterPro" id="IPR037523">
    <property type="entry name" value="VOC_core"/>
</dbReference>
<dbReference type="InterPro" id="IPR052537">
    <property type="entry name" value="Extradiol_RC_dioxygenase"/>
</dbReference>
<dbReference type="Pfam" id="PF00903">
    <property type="entry name" value="Glyoxalase"/>
    <property type="match status" value="2"/>
</dbReference>
<comment type="caution">
    <text evidence="2">The sequence shown here is derived from an EMBL/GenBank/DDBJ whole genome shotgun (WGS) entry which is preliminary data.</text>
</comment>
<sequence length="528" mass="56881">MSEGQADRVGGIHHVTAIAGDPARNVAFYTGVLGLRLVKRTVNFDDPGTWHLYYGDGAGSPGTILTFFPYPGLPAGRHGTGQAVEVAFSVPEAAFAFWLDRLVRERVDFDGPEERLGQKLVRFRDPDGLQLELVADPQAPDAAGWDGMPVAPAHAVRGFHSVTLWQQGYERTARVLEEALGYRAAAEEGSRFRFTARGDAAPGRLVDLRCLPDFWRGGPGAGTVHHIAFRAADDAAQAAVRERLVAAGVDVTPVLDRRYFRSIYFREPGGVLFEVATDPPGFAVDEPPERLGTELQLPPWLEPRWQAIAGRLPPLERGAGEADEVFDYRFLPARPEGPGFALVLLHGTGGDEHSLVPIGEAVAPGAALLSPRGQVLEQGQPRFFRRFAEGVLDADDLRRRAGELAAFVTRAAVRHGLGETPRIALGYSNGANIAAATLLLHPAAFAGAVLLRPMQLPLGQDEAGRLAGQPLLILAGRRDAIVPAGHPEALRDFLVRAGAEVELRWLPGGHGLAEEELAIVADWLRALS</sequence>
<dbReference type="Gene3D" id="3.40.50.1820">
    <property type="entry name" value="alpha/beta hydrolase"/>
    <property type="match status" value="1"/>
</dbReference>
<feature type="domain" description="VOC" evidence="1">
    <location>
        <begin position="158"/>
        <end position="278"/>
    </location>
</feature>
<dbReference type="PANTHER" id="PTHR36110">
    <property type="entry name" value="RING-CLEAVING DIOXYGENASE MHQE-RELATED"/>
    <property type="match status" value="1"/>
</dbReference>
<evidence type="ECO:0000259" key="1">
    <source>
        <dbReference type="PROSITE" id="PS51819"/>
    </source>
</evidence>